<evidence type="ECO:0000313" key="2">
    <source>
        <dbReference type="EMBL" id="PCI95577.1"/>
    </source>
</evidence>
<accession>A0A2A4YMM7</accession>
<keyword evidence="1" id="KW-0812">Transmembrane</keyword>
<keyword evidence="1" id="KW-0472">Membrane</keyword>
<dbReference type="Proteomes" id="UP000217838">
    <property type="component" value="Unassembled WGS sequence"/>
</dbReference>
<dbReference type="EMBL" id="NVUU01000014">
    <property type="protein sequence ID" value="PCI95577.1"/>
    <property type="molecule type" value="Genomic_DNA"/>
</dbReference>
<evidence type="ECO:0000256" key="1">
    <source>
        <dbReference type="SAM" id="Phobius"/>
    </source>
</evidence>
<sequence>MSTADRTAEKKAFRLSMLIYDTRYRSITIQVIALIALALLYGCVYLGVTYEALQFSIPTPENAQTFFQ</sequence>
<dbReference type="AlphaFoldDB" id="A0A2A4YMM7"/>
<gene>
    <name evidence="2" type="ORF">COB11_01730</name>
</gene>
<proteinExistence type="predicted"/>
<keyword evidence="1" id="KW-1133">Transmembrane helix</keyword>
<comment type="caution">
    <text evidence="2">The sequence shown here is derived from an EMBL/GenBank/DDBJ whole genome shotgun (WGS) entry which is preliminary data.</text>
</comment>
<evidence type="ECO:0008006" key="4">
    <source>
        <dbReference type="Google" id="ProtNLM"/>
    </source>
</evidence>
<feature type="non-terminal residue" evidence="2">
    <location>
        <position position="68"/>
    </location>
</feature>
<protein>
    <recommendedName>
        <fullName evidence="4">ABC transporter permease</fullName>
    </recommendedName>
</protein>
<feature type="transmembrane region" description="Helical" evidence="1">
    <location>
        <begin position="27"/>
        <end position="48"/>
    </location>
</feature>
<name>A0A2A4YMM7_UNCAE</name>
<evidence type="ECO:0000313" key="3">
    <source>
        <dbReference type="Proteomes" id="UP000217838"/>
    </source>
</evidence>
<organism evidence="2 3">
    <name type="scientific">Aerophobetes bacterium</name>
    <dbReference type="NCBI Taxonomy" id="2030807"/>
    <lineage>
        <taxon>Bacteria</taxon>
        <taxon>Candidatus Aerophobota</taxon>
    </lineage>
</organism>
<reference evidence="3" key="1">
    <citation type="submission" date="2017-08" db="EMBL/GenBank/DDBJ databases">
        <title>A dynamic microbial community with high functional redundancy inhabits the cold, oxic subseafloor aquifer.</title>
        <authorList>
            <person name="Tully B.J."/>
            <person name="Wheat C.G."/>
            <person name="Glazer B.T."/>
            <person name="Huber J.A."/>
        </authorList>
    </citation>
    <scope>NUCLEOTIDE SEQUENCE [LARGE SCALE GENOMIC DNA]</scope>
</reference>